<evidence type="ECO:0000313" key="1">
    <source>
        <dbReference type="EMBL" id="KAJ2978106.1"/>
    </source>
</evidence>
<reference evidence="1" key="1">
    <citation type="submission" date="2022-08" db="EMBL/GenBank/DDBJ databases">
        <title>Genome Sequence of Lecanicillium fungicola.</title>
        <authorList>
            <person name="Buettner E."/>
        </authorList>
    </citation>
    <scope>NUCLEOTIDE SEQUENCE</scope>
    <source>
        <strain evidence="1">Babe33</strain>
    </source>
</reference>
<sequence>MGYLAKTELPIKTHEVHNHHQDSTAWNDFPFRKDDIIITTYAKSGTTWMQQIVGQLTHDASPTLNLAWLSPWVDLRVFPRNDMLQMLESQQHRRFIKTHLPVNALPWNPNVKYIYVARDGRDMV</sequence>
<gene>
    <name evidence="1" type="ORF">NQ176_g4001</name>
</gene>
<dbReference type="EMBL" id="JANJQO010000407">
    <property type="protein sequence ID" value="KAJ2978106.1"/>
    <property type="molecule type" value="Genomic_DNA"/>
</dbReference>
<name>A0ACC1NGX9_9HYPO</name>
<evidence type="ECO:0000313" key="2">
    <source>
        <dbReference type="Proteomes" id="UP001143910"/>
    </source>
</evidence>
<protein>
    <submittedName>
        <fullName evidence="1">Uncharacterized protein</fullName>
    </submittedName>
</protein>
<keyword evidence="2" id="KW-1185">Reference proteome</keyword>
<proteinExistence type="predicted"/>
<comment type="caution">
    <text evidence="1">The sequence shown here is derived from an EMBL/GenBank/DDBJ whole genome shotgun (WGS) entry which is preliminary data.</text>
</comment>
<accession>A0ACC1NGX9</accession>
<organism evidence="1 2">
    <name type="scientific">Zarea fungicola</name>
    <dbReference type="NCBI Taxonomy" id="93591"/>
    <lineage>
        <taxon>Eukaryota</taxon>
        <taxon>Fungi</taxon>
        <taxon>Dikarya</taxon>
        <taxon>Ascomycota</taxon>
        <taxon>Pezizomycotina</taxon>
        <taxon>Sordariomycetes</taxon>
        <taxon>Hypocreomycetidae</taxon>
        <taxon>Hypocreales</taxon>
        <taxon>Cordycipitaceae</taxon>
        <taxon>Zarea</taxon>
    </lineage>
</organism>
<dbReference type="Proteomes" id="UP001143910">
    <property type="component" value="Unassembled WGS sequence"/>
</dbReference>